<accession>A0A398BHM8</accession>
<feature type="signal peptide" evidence="1">
    <location>
        <begin position="1"/>
        <end position="20"/>
    </location>
</feature>
<dbReference type="InterPro" id="IPR002477">
    <property type="entry name" value="Peptidoglycan-bd-like"/>
</dbReference>
<name>A0A398BHM8_9RHOB</name>
<evidence type="ECO:0000259" key="2">
    <source>
        <dbReference type="Pfam" id="PF01471"/>
    </source>
</evidence>
<dbReference type="RefSeq" id="WP_119136601.1">
    <property type="nucleotide sequence ID" value="NZ_QXXQ01000019.1"/>
</dbReference>
<gene>
    <name evidence="3" type="ORF">D2N39_20290</name>
</gene>
<dbReference type="SUPFAM" id="SSF47090">
    <property type="entry name" value="PGBD-like"/>
    <property type="match status" value="1"/>
</dbReference>
<organism evidence="3 4">
    <name type="scientific">Gemmobacter lutimaris</name>
    <dbReference type="NCBI Taxonomy" id="2306023"/>
    <lineage>
        <taxon>Bacteria</taxon>
        <taxon>Pseudomonadati</taxon>
        <taxon>Pseudomonadota</taxon>
        <taxon>Alphaproteobacteria</taxon>
        <taxon>Rhodobacterales</taxon>
        <taxon>Paracoccaceae</taxon>
        <taxon>Gemmobacter</taxon>
    </lineage>
</organism>
<feature type="domain" description="Peptidoglycan binding-like" evidence="2">
    <location>
        <begin position="366"/>
        <end position="420"/>
    </location>
</feature>
<dbReference type="Gene3D" id="1.10.101.10">
    <property type="entry name" value="PGBD-like superfamily/PGBD"/>
    <property type="match status" value="1"/>
</dbReference>
<evidence type="ECO:0000256" key="1">
    <source>
        <dbReference type="SAM" id="SignalP"/>
    </source>
</evidence>
<proteinExistence type="predicted"/>
<evidence type="ECO:0000313" key="3">
    <source>
        <dbReference type="EMBL" id="RID90005.1"/>
    </source>
</evidence>
<dbReference type="OrthoDB" id="8453064at2"/>
<dbReference type="Proteomes" id="UP000266649">
    <property type="component" value="Unassembled WGS sequence"/>
</dbReference>
<dbReference type="Pfam" id="PF01471">
    <property type="entry name" value="PG_binding_1"/>
    <property type="match status" value="1"/>
</dbReference>
<reference evidence="3 4" key="1">
    <citation type="submission" date="2018-09" db="EMBL/GenBank/DDBJ databases">
        <title>Gemmobacter lutimaris sp. nov., a marine bacterium isolated from tidal flat.</title>
        <authorList>
            <person name="Lee D.W."/>
            <person name="Yoo Y."/>
            <person name="Kim J.-J."/>
            <person name="Kim B.S."/>
        </authorList>
    </citation>
    <scope>NUCLEOTIDE SEQUENCE [LARGE SCALE GENOMIC DNA]</scope>
    <source>
        <strain evidence="3 4">YJ-T1-11</strain>
    </source>
</reference>
<evidence type="ECO:0000313" key="4">
    <source>
        <dbReference type="Proteomes" id="UP000266649"/>
    </source>
</evidence>
<feature type="chain" id="PRO_5017244235" evidence="1">
    <location>
        <begin position="21"/>
        <end position="423"/>
    </location>
</feature>
<sequence>MSLRPFVFAIALAAAVPALAQDASLSTELVDIERQLTEIEAQAARYEGGLILTLLDARREALLLARTLVENRINAEAGAATVEVTIPAVQPDDARAAQILGEMAAVQQRIEEAEREAASGGGLIQALALSRAETEKLTLAQLQMGYLQAKYGIAFPVMLPQPATSAPAAAPAAETATTTEGTAQTVAWADSRFPAIDYTLAPFEQANRDGHQISGWWTIEASRAAVDDSPQIIALNHSQFQPNNFMGQTALVARCIEGETALVFVQDDFLMNDYQRNSFEMTLRIDDQPSQQARWNSLTTNKGAGLFGPEAETFIRSIYDAERLFLRLVESNGQQHDAQFDLAGSQDAIEAVAGACGWTTLSLSTDDYRAIQTLLNAGGFDVGTPDGQWGPASQTAMRAYQVSVGLPETGAPDRATLEKLGVN</sequence>
<keyword evidence="1" id="KW-0732">Signal</keyword>
<dbReference type="AlphaFoldDB" id="A0A398BHM8"/>
<dbReference type="EMBL" id="QXXQ01000019">
    <property type="protein sequence ID" value="RID90005.1"/>
    <property type="molecule type" value="Genomic_DNA"/>
</dbReference>
<dbReference type="InterPro" id="IPR036365">
    <property type="entry name" value="PGBD-like_sf"/>
</dbReference>
<dbReference type="InterPro" id="IPR036366">
    <property type="entry name" value="PGBDSf"/>
</dbReference>
<protein>
    <submittedName>
        <fullName evidence="3">Lytic transglycosylase</fullName>
    </submittedName>
</protein>
<comment type="caution">
    <text evidence="3">The sequence shown here is derived from an EMBL/GenBank/DDBJ whole genome shotgun (WGS) entry which is preliminary data.</text>
</comment>
<keyword evidence="4" id="KW-1185">Reference proteome</keyword>